<keyword evidence="2" id="KW-1133">Transmembrane helix</keyword>
<feature type="compositionally biased region" description="Basic and acidic residues" evidence="1">
    <location>
        <begin position="78"/>
        <end position="89"/>
    </location>
</feature>
<dbReference type="AlphaFoldDB" id="A0A8J6E4Y0"/>
<evidence type="ECO:0000313" key="3">
    <source>
        <dbReference type="EMBL" id="KAG9397496.1"/>
    </source>
</evidence>
<evidence type="ECO:0000256" key="2">
    <source>
        <dbReference type="SAM" id="Phobius"/>
    </source>
</evidence>
<dbReference type="EMBL" id="JAHDYR010000001">
    <property type="protein sequence ID" value="KAG9397496.1"/>
    <property type="molecule type" value="Genomic_DNA"/>
</dbReference>
<evidence type="ECO:0000313" key="4">
    <source>
        <dbReference type="Proteomes" id="UP000717585"/>
    </source>
</evidence>
<accession>A0A8J6E4Y0</accession>
<comment type="caution">
    <text evidence="3">The sequence shown here is derived from an EMBL/GenBank/DDBJ whole genome shotgun (WGS) entry which is preliminary data.</text>
</comment>
<name>A0A8J6E4Y0_9EUKA</name>
<keyword evidence="2" id="KW-0812">Transmembrane</keyword>
<sequence length="108" mass="11703">MTGLWQLFVPGMPLERYIACPGDRERSLSTLFHVLLASIVFLSGGLVLFAGDIGEHIIEAGLLPAFHDSDTCAGDPAAVRDRPEDDILRSGRSGLRRRGPDALDHIPP</sequence>
<keyword evidence="2" id="KW-0472">Membrane</keyword>
<protein>
    <submittedName>
        <fullName evidence="3">Uncharacterized protein</fullName>
    </submittedName>
</protein>
<feature type="region of interest" description="Disordered" evidence="1">
    <location>
        <begin position="74"/>
        <end position="108"/>
    </location>
</feature>
<keyword evidence="4" id="KW-1185">Reference proteome</keyword>
<reference evidence="3" key="1">
    <citation type="submission" date="2021-05" db="EMBL/GenBank/DDBJ databases">
        <title>A free-living protist that lacks canonical eukaryotic 1 DNA replication and segregation systems.</title>
        <authorList>
            <person name="Salas-Leiva D.E."/>
            <person name="Tromer E.C."/>
            <person name="Curtis B.A."/>
            <person name="Jerlstrom-Hultqvist J."/>
            <person name="Kolisko M."/>
            <person name="Yi Z."/>
            <person name="Salas-Leiva J.S."/>
            <person name="Gallot-Lavallee L."/>
            <person name="Kops G.J.P.L."/>
            <person name="Archibald J.M."/>
            <person name="Simpson A.G.B."/>
            <person name="Roger A.J."/>
        </authorList>
    </citation>
    <scope>NUCLEOTIDE SEQUENCE</scope>
    <source>
        <strain evidence="3">BICM</strain>
    </source>
</reference>
<proteinExistence type="predicted"/>
<evidence type="ECO:0000256" key="1">
    <source>
        <dbReference type="SAM" id="MobiDB-lite"/>
    </source>
</evidence>
<feature type="transmembrane region" description="Helical" evidence="2">
    <location>
        <begin position="31"/>
        <end position="50"/>
    </location>
</feature>
<gene>
    <name evidence="3" type="ORF">J8273_0626</name>
</gene>
<organism evidence="3 4">
    <name type="scientific">Carpediemonas membranifera</name>
    <dbReference type="NCBI Taxonomy" id="201153"/>
    <lineage>
        <taxon>Eukaryota</taxon>
        <taxon>Metamonada</taxon>
        <taxon>Carpediemonas-like organisms</taxon>
        <taxon>Carpediemonas</taxon>
    </lineage>
</organism>
<dbReference type="Proteomes" id="UP000717585">
    <property type="component" value="Unassembled WGS sequence"/>
</dbReference>
<feature type="compositionally biased region" description="Basic and acidic residues" evidence="1">
    <location>
        <begin position="98"/>
        <end position="108"/>
    </location>
</feature>